<dbReference type="InterPro" id="IPR004304">
    <property type="entry name" value="FmdA_AmdA"/>
</dbReference>
<proteinExistence type="predicted"/>
<sequence>MVRSIFVAAACGLLALPALADTTDVTWQSRVLVEKQGEHCADDPHCFNRYHPAIEPVARAAPGDYVVFETRDALDTDLTLDSNADDLAALDLNLVHPMTGPVHIEGARQGDVLAVTLVDIEPDQYGYTVIVPGFGFLRDRFTEPFLVNWKLDGNAATSDQMPGVRVPMAAFMGSVGVLPGEAEVRAWREREAALADAGGVALAPQPIGAIPADVCGPDAPHADACLRTIPPRENGGNMDVQQMQVGTTLLLPCFIDGCGLFVGDVHYAQGDGEVSGTAIEMGARVTVRTEILRGRAAETPAPQFHGDDQLKTIAPADFYATVGYPLKESGTVPPSHEYLSGTVIPDLQNLNEDLTLAARNALLDMIDYIVREHGLSAEQAYILSSVAVDLVIGQVVDVPNYTVSAVLDLGVFEDR</sequence>
<evidence type="ECO:0000313" key="2">
    <source>
        <dbReference type="EMBL" id="PWG62926.1"/>
    </source>
</evidence>
<dbReference type="SUPFAM" id="SSF141130">
    <property type="entry name" value="Acetamidase/Formamidase-like"/>
    <property type="match status" value="1"/>
</dbReference>
<comment type="caution">
    <text evidence="2">The sequence shown here is derived from an EMBL/GenBank/DDBJ whole genome shotgun (WGS) entry which is preliminary data.</text>
</comment>
<keyword evidence="3" id="KW-1185">Reference proteome</keyword>
<dbReference type="RefSeq" id="WP_109678675.1">
    <property type="nucleotide sequence ID" value="NZ_CP086615.1"/>
</dbReference>
<dbReference type="Pfam" id="PF03069">
    <property type="entry name" value="FmdA_AmdA"/>
    <property type="match status" value="1"/>
</dbReference>
<dbReference type="Gene3D" id="3.10.28.20">
    <property type="entry name" value="Acetamidase/Formamidase-like domains"/>
    <property type="match status" value="1"/>
</dbReference>
<dbReference type="EMBL" id="QFFI01000014">
    <property type="protein sequence ID" value="PWG62926.1"/>
    <property type="molecule type" value="Genomic_DNA"/>
</dbReference>
<feature type="chain" id="PRO_5015638969" evidence="1">
    <location>
        <begin position="21"/>
        <end position="415"/>
    </location>
</feature>
<feature type="signal peptide" evidence="1">
    <location>
        <begin position="1"/>
        <end position="20"/>
    </location>
</feature>
<accession>A0A2U2N157</accession>
<organism evidence="2 3">
    <name type="scientific">Sediminicurvatus halobius</name>
    <dbReference type="NCBI Taxonomy" id="2182432"/>
    <lineage>
        <taxon>Bacteria</taxon>
        <taxon>Pseudomonadati</taxon>
        <taxon>Pseudomonadota</taxon>
        <taxon>Gammaproteobacteria</taxon>
        <taxon>Chromatiales</taxon>
        <taxon>Ectothiorhodospiraceae</taxon>
        <taxon>Sediminicurvatus</taxon>
    </lineage>
</organism>
<dbReference type="Gene3D" id="2.60.120.580">
    <property type="entry name" value="Acetamidase/Formamidase-like domains"/>
    <property type="match status" value="1"/>
</dbReference>
<gene>
    <name evidence="2" type="ORF">DEM34_10000</name>
</gene>
<evidence type="ECO:0000256" key="1">
    <source>
        <dbReference type="SAM" id="SignalP"/>
    </source>
</evidence>
<dbReference type="PANTHER" id="PTHR31891:SF1">
    <property type="entry name" value="FORMAMIDASE C869.04-RELATED"/>
    <property type="match status" value="1"/>
</dbReference>
<reference evidence="2 3" key="1">
    <citation type="submission" date="2018-05" db="EMBL/GenBank/DDBJ databases">
        <title>Spiribacter halobius sp. nov., a moderately halophilic bacterium isolated from marine solar saltern.</title>
        <authorList>
            <person name="Zheng W.-S."/>
            <person name="Lu D.-C."/>
            <person name="Du Z.-J."/>
        </authorList>
    </citation>
    <scope>NUCLEOTIDE SEQUENCE [LARGE SCALE GENOMIC DNA]</scope>
    <source>
        <strain evidence="2 3">E85</strain>
    </source>
</reference>
<dbReference type="AlphaFoldDB" id="A0A2U2N157"/>
<dbReference type="PANTHER" id="PTHR31891">
    <property type="entry name" value="FORMAMIDASE C869.04-RELATED"/>
    <property type="match status" value="1"/>
</dbReference>
<protein>
    <submittedName>
        <fullName evidence="2">Formamidase</fullName>
    </submittedName>
</protein>
<keyword evidence="1" id="KW-0732">Signal</keyword>
<dbReference type="OrthoDB" id="9785236at2"/>
<dbReference type="Proteomes" id="UP000245474">
    <property type="component" value="Unassembled WGS sequence"/>
</dbReference>
<evidence type="ECO:0000313" key="3">
    <source>
        <dbReference type="Proteomes" id="UP000245474"/>
    </source>
</evidence>
<dbReference type="GO" id="GO:0016811">
    <property type="term" value="F:hydrolase activity, acting on carbon-nitrogen (but not peptide) bonds, in linear amides"/>
    <property type="evidence" value="ECO:0007669"/>
    <property type="project" value="InterPro"/>
</dbReference>
<name>A0A2U2N157_9GAMM</name>